<feature type="compositionally biased region" description="Polar residues" evidence="2">
    <location>
        <begin position="55"/>
        <end position="68"/>
    </location>
</feature>
<organism evidence="5 6">
    <name type="scientific">Elysia marginata</name>
    <dbReference type="NCBI Taxonomy" id="1093978"/>
    <lineage>
        <taxon>Eukaryota</taxon>
        <taxon>Metazoa</taxon>
        <taxon>Spiralia</taxon>
        <taxon>Lophotrochozoa</taxon>
        <taxon>Mollusca</taxon>
        <taxon>Gastropoda</taxon>
        <taxon>Heterobranchia</taxon>
        <taxon>Euthyneura</taxon>
        <taxon>Panpulmonata</taxon>
        <taxon>Sacoglossa</taxon>
        <taxon>Placobranchoidea</taxon>
        <taxon>Plakobranchidae</taxon>
        <taxon>Elysia</taxon>
    </lineage>
</organism>
<dbReference type="PROSITE" id="PS50958">
    <property type="entry name" value="SMB_2"/>
    <property type="match status" value="1"/>
</dbReference>
<evidence type="ECO:0000313" key="6">
    <source>
        <dbReference type="Proteomes" id="UP000762676"/>
    </source>
</evidence>
<dbReference type="EMBL" id="BMAT01009781">
    <property type="protein sequence ID" value="GFS13672.1"/>
    <property type="molecule type" value="Genomic_DNA"/>
</dbReference>
<evidence type="ECO:0000313" key="5">
    <source>
        <dbReference type="EMBL" id="GFS13672.1"/>
    </source>
</evidence>
<dbReference type="Proteomes" id="UP000762676">
    <property type="component" value="Unassembled WGS sequence"/>
</dbReference>
<evidence type="ECO:0000256" key="2">
    <source>
        <dbReference type="SAM" id="MobiDB-lite"/>
    </source>
</evidence>
<dbReference type="Gene3D" id="4.10.410.20">
    <property type="match status" value="1"/>
</dbReference>
<dbReference type="InterPro" id="IPR001212">
    <property type="entry name" value="Somatomedin_B_dom"/>
</dbReference>
<feature type="domain" description="SMB" evidence="4">
    <location>
        <begin position="125"/>
        <end position="168"/>
    </location>
</feature>
<feature type="region of interest" description="Disordered" evidence="2">
    <location>
        <begin position="39"/>
        <end position="124"/>
    </location>
</feature>
<dbReference type="InterPro" id="IPR036024">
    <property type="entry name" value="Somatomedin_B-like_dom_sf"/>
</dbReference>
<gene>
    <name evidence="5" type="ORF">ElyMa_004889700</name>
</gene>
<keyword evidence="3" id="KW-1133">Transmembrane helix</keyword>
<protein>
    <recommendedName>
        <fullName evidence="4">SMB domain-containing protein</fullName>
    </recommendedName>
</protein>
<feature type="compositionally biased region" description="Basic and acidic residues" evidence="2">
    <location>
        <begin position="71"/>
        <end position="86"/>
    </location>
</feature>
<feature type="compositionally biased region" description="Polar residues" evidence="2">
    <location>
        <begin position="245"/>
        <end position="266"/>
    </location>
</feature>
<accession>A0AAV4IWR9</accession>
<feature type="compositionally biased region" description="Polar residues" evidence="2">
    <location>
        <begin position="217"/>
        <end position="236"/>
    </location>
</feature>
<dbReference type="SUPFAM" id="SSF90188">
    <property type="entry name" value="Somatomedin B domain"/>
    <property type="match status" value="1"/>
</dbReference>
<keyword evidence="3" id="KW-0812">Transmembrane</keyword>
<keyword evidence="6" id="KW-1185">Reference proteome</keyword>
<dbReference type="AlphaFoldDB" id="A0AAV4IWR9"/>
<reference evidence="5 6" key="1">
    <citation type="journal article" date="2021" name="Elife">
        <title>Chloroplast acquisition without the gene transfer in kleptoplastic sea slugs, Plakobranchus ocellatus.</title>
        <authorList>
            <person name="Maeda T."/>
            <person name="Takahashi S."/>
            <person name="Yoshida T."/>
            <person name="Shimamura S."/>
            <person name="Takaki Y."/>
            <person name="Nagai Y."/>
            <person name="Toyoda A."/>
            <person name="Suzuki Y."/>
            <person name="Arimoto A."/>
            <person name="Ishii H."/>
            <person name="Satoh N."/>
            <person name="Nishiyama T."/>
            <person name="Hasebe M."/>
            <person name="Maruyama T."/>
            <person name="Minagawa J."/>
            <person name="Obokata J."/>
            <person name="Shigenobu S."/>
        </authorList>
    </citation>
    <scope>NUCLEOTIDE SEQUENCE [LARGE SCALE GENOMIC DNA]</scope>
</reference>
<evidence type="ECO:0000259" key="4">
    <source>
        <dbReference type="PROSITE" id="PS50958"/>
    </source>
</evidence>
<feature type="transmembrane region" description="Helical" evidence="3">
    <location>
        <begin position="17"/>
        <end position="35"/>
    </location>
</feature>
<name>A0AAV4IWR9_9GAST</name>
<feature type="compositionally biased region" description="Polar residues" evidence="2">
    <location>
        <begin position="112"/>
        <end position="124"/>
    </location>
</feature>
<sequence length="750" mass="83165">MYAFAVKREYRKPLGRLIWRLFVITIVLFSTFPNYEQKLTPNPAPDSPLKDPASGFSQLQSNPTSSTPNDDDTKMSNDTTTTDRKSTPGTTPEVVLPPPGLLSKSGGPPTESVANVSETGTNHSRLTSCEGRCGDKNSLPCSCTDVCLVNGNCCHNIRTYCFSLVESARKRMKHLHNAKVECSSITSTYMIMSCPSSGEVDSAEELALGMDYTTGRLSNNRSSGKSLENPTWTKPPSQGFRHKSSSNLNPDSSFDETQSPFSDASEKSTSSSNAFLALLLDSPVTDQSTGLVYKNQIIARCNGVSDSDILYWKVQVAVTSLSDNPENLAAIDNIVSSKTAVYSRPDSNEYVIDISRCYVSSLRQCQEVWLQDRPYLEDMCLNGGIAYYQTFSPLKRQVYDNIYCLICNLGSANFSVPLIKSTPGQRTFKLSLVASLTSGGALSVKAAAGKQMFTWSSVECSLSEREQEGGACRRADSRVENSVKCFDGSCRFPQTFGLAISAKGCPYSRSEKTERKLLSLSKCYLETYLDAEFDMETIRFRTVYNKRFGLLSVQLLATVYFQFSVPLSRFFVSTGKEAEIFRNFLMLVYDADLCCDQHPQSFLCTNSSCRLGDLEVPVLKTIPRYPSPSGEAISDSSLILCLASVTKIYKDEDPPFPLTCLQEPVYVSQLHFFHRVANVSCFGEHIGKHALHVRHRRQCNSAVDKRFAVSPMRLTLQILLLVCPRQNLSSWLRIGPLYLIIFTLATVSLM</sequence>
<evidence type="ECO:0000256" key="3">
    <source>
        <dbReference type="SAM" id="Phobius"/>
    </source>
</evidence>
<comment type="caution">
    <text evidence="5">The sequence shown here is derived from an EMBL/GenBank/DDBJ whole genome shotgun (WGS) entry which is preliminary data.</text>
</comment>
<evidence type="ECO:0000256" key="1">
    <source>
        <dbReference type="ARBA" id="ARBA00023157"/>
    </source>
</evidence>
<keyword evidence="3" id="KW-0472">Membrane</keyword>
<feature type="region of interest" description="Disordered" evidence="2">
    <location>
        <begin position="217"/>
        <end position="266"/>
    </location>
</feature>
<proteinExistence type="predicted"/>
<keyword evidence="1" id="KW-1015">Disulfide bond</keyword>